<name>A0A078AVH6_STYLE</name>
<dbReference type="Proteomes" id="UP000039865">
    <property type="component" value="Unassembled WGS sequence"/>
</dbReference>
<gene>
    <name evidence="1" type="primary">Contig5372.g5744</name>
    <name evidence="1" type="ORF">STYLEM_15280</name>
</gene>
<proteinExistence type="predicted"/>
<accession>A0A078AVH6</accession>
<protein>
    <submittedName>
        <fullName evidence="1">Uncharacterized protein</fullName>
    </submittedName>
</protein>
<organism evidence="1 2">
    <name type="scientific">Stylonychia lemnae</name>
    <name type="common">Ciliate</name>
    <dbReference type="NCBI Taxonomy" id="5949"/>
    <lineage>
        <taxon>Eukaryota</taxon>
        <taxon>Sar</taxon>
        <taxon>Alveolata</taxon>
        <taxon>Ciliophora</taxon>
        <taxon>Intramacronucleata</taxon>
        <taxon>Spirotrichea</taxon>
        <taxon>Stichotrichia</taxon>
        <taxon>Sporadotrichida</taxon>
        <taxon>Oxytrichidae</taxon>
        <taxon>Stylonychinae</taxon>
        <taxon>Stylonychia</taxon>
    </lineage>
</organism>
<dbReference type="AlphaFoldDB" id="A0A078AVH6"/>
<dbReference type="EMBL" id="CCKQ01014428">
    <property type="protein sequence ID" value="CDW86189.1"/>
    <property type="molecule type" value="Genomic_DNA"/>
</dbReference>
<reference evidence="1 2" key="1">
    <citation type="submission" date="2014-06" db="EMBL/GenBank/DDBJ databases">
        <authorList>
            <person name="Swart Estienne"/>
        </authorList>
    </citation>
    <scope>NUCLEOTIDE SEQUENCE [LARGE SCALE GENOMIC DNA]</scope>
    <source>
        <strain evidence="1 2">130c</strain>
    </source>
</reference>
<sequence length="279" mass="32822">MGFDVLFEFKKRTIDKVEAAQRNIQWKTVNDPKKEVLNQMWNIINDMASLVTDQSFIELVERYKREIGYKDPQLDEVKRLGLIKQENVNLLKDQFQYQLNKVKLEQKLHNQENLEALAKLGTKIEILKNQDGNINSEIHQNVVSIKDQTSNIMSEIDLIKNMLQNQELKNRLTFKITKDAIERSKSIAAAHQFEEEKDYLKSDESILNDFKVERITQVINEAIQKYGDQASAYLNPREILDFLKSINSEEIEQHSQLRLREAQFQSSRKQEFISSIKQY</sequence>
<evidence type="ECO:0000313" key="1">
    <source>
        <dbReference type="EMBL" id="CDW86189.1"/>
    </source>
</evidence>
<dbReference type="InParanoid" id="A0A078AVH6"/>
<evidence type="ECO:0000313" key="2">
    <source>
        <dbReference type="Proteomes" id="UP000039865"/>
    </source>
</evidence>
<keyword evidence="2" id="KW-1185">Reference proteome</keyword>